<protein>
    <submittedName>
        <fullName evidence="2">Crp/Fnr family transcriptional regulator</fullName>
    </submittedName>
</protein>
<gene>
    <name evidence="2" type="ORF">O0931_01585</name>
</gene>
<evidence type="ECO:0000313" key="2">
    <source>
        <dbReference type="EMBL" id="MCZ4221982.1"/>
    </source>
</evidence>
<dbReference type="RefSeq" id="WP_269413812.1">
    <property type="nucleotide sequence ID" value="NZ_JAPWGL010000001.1"/>
</dbReference>
<organism evidence="2 3">
    <name type="scientific">Pedobacter rhodius</name>
    <dbReference type="NCBI Taxonomy" id="3004098"/>
    <lineage>
        <taxon>Bacteria</taxon>
        <taxon>Pseudomonadati</taxon>
        <taxon>Bacteroidota</taxon>
        <taxon>Sphingobacteriia</taxon>
        <taxon>Sphingobacteriales</taxon>
        <taxon>Sphingobacteriaceae</taxon>
        <taxon>Pedobacter</taxon>
    </lineage>
</organism>
<proteinExistence type="predicted"/>
<accession>A0ABT4KSS5</accession>
<dbReference type="SUPFAM" id="SSF51206">
    <property type="entry name" value="cAMP-binding domain-like"/>
    <property type="match status" value="1"/>
</dbReference>
<dbReference type="CDD" id="cd00038">
    <property type="entry name" value="CAP_ED"/>
    <property type="match status" value="1"/>
</dbReference>
<evidence type="ECO:0000259" key="1">
    <source>
        <dbReference type="PROSITE" id="PS50042"/>
    </source>
</evidence>
<dbReference type="Pfam" id="PF00027">
    <property type="entry name" value="cNMP_binding"/>
    <property type="match status" value="1"/>
</dbReference>
<dbReference type="Gene3D" id="2.60.120.10">
    <property type="entry name" value="Jelly Rolls"/>
    <property type="match status" value="1"/>
</dbReference>
<sequence length="207" mass="24300">MGSYFIPDMDKQLQINVFRAGIAQFVTFSDLEWEALTQYLNFSTLNKKEYFAVEGKVCDYMAFIVKGAVRYYHDKDGQEITGYFSFENEFASSYKSFIKRTPSTNYIQALEETQLILISHNNFQKMLDNQLLGLKIERFGRLIAEYYICCYDDRVTSFILQSPEERYTAIEKTRPDIFQRVPQHFIANFLGITPVSLSRIRKRTLSK</sequence>
<dbReference type="Proteomes" id="UP001144341">
    <property type="component" value="Unassembled WGS sequence"/>
</dbReference>
<comment type="caution">
    <text evidence="2">The sequence shown here is derived from an EMBL/GenBank/DDBJ whole genome shotgun (WGS) entry which is preliminary data.</text>
</comment>
<keyword evidence="3" id="KW-1185">Reference proteome</keyword>
<evidence type="ECO:0000313" key="3">
    <source>
        <dbReference type="Proteomes" id="UP001144341"/>
    </source>
</evidence>
<dbReference type="InterPro" id="IPR014710">
    <property type="entry name" value="RmlC-like_jellyroll"/>
</dbReference>
<reference evidence="2" key="1">
    <citation type="submission" date="2022-12" db="EMBL/GenBank/DDBJ databases">
        <title>Genome sequence of SJ11.</title>
        <authorList>
            <person name="Woo H."/>
        </authorList>
    </citation>
    <scope>NUCLEOTIDE SEQUENCE</scope>
    <source>
        <strain evidence="2">SJ11</strain>
    </source>
</reference>
<feature type="domain" description="Cyclic nucleotide-binding" evidence="1">
    <location>
        <begin position="24"/>
        <end position="127"/>
    </location>
</feature>
<name>A0ABT4KSS5_9SPHI</name>
<dbReference type="PROSITE" id="PS50042">
    <property type="entry name" value="CNMP_BINDING_3"/>
    <property type="match status" value="1"/>
</dbReference>
<dbReference type="EMBL" id="JAPWGL010000001">
    <property type="protein sequence ID" value="MCZ4221982.1"/>
    <property type="molecule type" value="Genomic_DNA"/>
</dbReference>
<dbReference type="InterPro" id="IPR000595">
    <property type="entry name" value="cNMP-bd_dom"/>
</dbReference>
<dbReference type="InterPro" id="IPR018490">
    <property type="entry name" value="cNMP-bd_dom_sf"/>
</dbReference>